<organism evidence="2">
    <name type="scientific">Arundo donax</name>
    <name type="common">Giant reed</name>
    <name type="synonym">Donax arundinaceus</name>
    <dbReference type="NCBI Taxonomy" id="35708"/>
    <lineage>
        <taxon>Eukaryota</taxon>
        <taxon>Viridiplantae</taxon>
        <taxon>Streptophyta</taxon>
        <taxon>Embryophyta</taxon>
        <taxon>Tracheophyta</taxon>
        <taxon>Spermatophyta</taxon>
        <taxon>Magnoliopsida</taxon>
        <taxon>Liliopsida</taxon>
        <taxon>Poales</taxon>
        <taxon>Poaceae</taxon>
        <taxon>PACMAD clade</taxon>
        <taxon>Arundinoideae</taxon>
        <taxon>Arundineae</taxon>
        <taxon>Arundo</taxon>
    </lineage>
</organism>
<evidence type="ECO:0000313" key="2">
    <source>
        <dbReference type="EMBL" id="JAE35209.1"/>
    </source>
</evidence>
<accession>A0A0A9HHC3</accession>
<dbReference type="AlphaFoldDB" id="A0A0A9HHC3"/>
<proteinExistence type="predicted"/>
<protein>
    <submittedName>
        <fullName evidence="2">Uncharacterized protein</fullName>
    </submittedName>
</protein>
<dbReference type="EMBL" id="GBRH01162687">
    <property type="protein sequence ID" value="JAE35209.1"/>
    <property type="molecule type" value="Transcribed_RNA"/>
</dbReference>
<sequence length="97" mass="10134">MLPAILATAAGASSYPSSSLPRRGPRAGGSGWVRVAAPLAFPPQEKAPDPGPIAPALPKNGFPQRNPPPAPPKKRSARFYRFTPAVLSRQPPPLPPP</sequence>
<feature type="region of interest" description="Disordered" evidence="1">
    <location>
        <begin position="10"/>
        <end position="97"/>
    </location>
</feature>
<evidence type="ECO:0000256" key="1">
    <source>
        <dbReference type="SAM" id="MobiDB-lite"/>
    </source>
</evidence>
<reference evidence="2" key="1">
    <citation type="submission" date="2014-09" db="EMBL/GenBank/DDBJ databases">
        <authorList>
            <person name="Magalhaes I.L.F."/>
            <person name="Oliveira U."/>
            <person name="Santos F.R."/>
            <person name="Vidigal T.H.D.A."/>
            <person name="Brescovit A.D."/>
            <person name="Santos A.J."/>
        </authorList>
    </citation>
    <scope>NUCLEOTIDE SEQUENCE</scope>
    <source>
        <tissue evidence="2">Shoot tissue taken approximately 20 cm above the soil surface</tissue>
    </source>
</reference>
<name>A0A0A9HHC3_ARUDO</name>
<reference evidence="2" key="2">
    <citation type="journal article" date="2015" name="Data Brief">
        <title>Shoot transcriptome of the giant reed, Arundo donax.</title>
        <authorList>
            <person name="Barrero R.A."/>
            <person name="Guerrero F.D."/>
            <person name="Moolhuijzen P."/>
            <person name="Goolsby J.A."/>
            <person name="Tidwell J."/>
            <person name="Bellgard S.E."/>
            <person name="Bellgard M.I."/>
        </authorList>
    </citation>
    <scope>NUCLEOTIDE SEQUENCE</scope>
    <source>
        <tissue evidence="2">Shoot tissue taken approximately 20 cm above the soil surface</tissue>
    </source>
</reference>